<keyword evidence="5 10" id="KW-0067">ATP-binding</keyword>
<evidence type="ECO:0000256" key="7">
    <source>
        <dbReference type="ARBA" id="ARBA00023204"/>
    </source>
</evidence>
<keyword evidence="2 10" id="KW-0227">DNA damage</keyword>
<comment type="similarity">
    <text evidence="10">Belongs to the helicase family. Hel308 subfamily.</text>
</comment>
<dbReference type="Gene3D" id="3.40.50.300">
    <property type="entry name" value="P-loop containing nucleotide triphosphate hydrolases"/>
    <property type="match status" value="2"/>
</dbReference>
<dbReference type="AlphaFoldDB" id="A0A7J3XYB8"/>
<dbReference type="InterPro" id="IPR050474">
    <property type="entry name" value="Hel308_SKI2-like"/>
</dbReference>
<evidence type="ECO:0000256" key="10">
    <source>
        <dbReference type="HAMAP-Rule" id="MF_00442"/>
    </source>
</evidence>
<proteinExistence type="inferred from homology"/>
<dbReference type="InterPro" id="IPR003583">
    <property type="entry name" value="Hlx-hairpin-Hlx_DNA-bd_motif"/>
</dbReference>
<dbReference type="Pfam" id="PF00271">
    <property type="entry name" value="Helicase_C"/>
    <property type="match status" value="1"/>
</dbReference>
<dbReference type="CDD" id="cd18028">
    <property type="entry name" value="DEXHc_archSki2"/>
    <property type="match status" value="1"/>
</dbReference>
<dbReference type="PROSITE" id="PS51194">
    <property type="entry name" value="HELICASE_CTER"/>
    <property type="match status" value="1"/>
</dbReference>
<protein>
    <recommendedName>
        <fullName evidence="10">ATP-dependent DNA helicase Hel308</fullName>
        <ecNumber evidence="10">5.6.2.4</ecNumber>
    </recommendedName>
    <alternativeName>
        <fullName evidence="10">DNA 3'-5' helicase Hel308</fullName>
    </alternativeName>
</protein>
<dbReference type="InterPro" id="IPR001650">
    <property type="entry name" value="Helicase_C-like"/>
</dbReference>
<dbReference type="EC" id="5.6.2.4" evidence="10"/>
<dbReference type="GO" id="GO:0043138">
    <property type="term" value="F:3'-5' DNA helicase activity"/>
    <property type="evidence" value="ECO:0007669"/>
    <property type="project" value="UniProtKB-UniRule"/>
</dbReference>
<keyword evidence="7 10" id="KW-0234">DNA repair</keyword>
<dbReference type="GO" id="GO:0006281">
    <property type="term" value="P:DNA repair"/>
    <property type="evidence" value="ECO:0007669"/>
    <property type="project" value="UniProtKB-UniRule"/>
</dbReference>
<dbReference type="PANTHER" id="PTHR47961">
    <property type="entry name" value="DNA POLYMERASE THETA, PUTATIVE (AFU_ORTHOLOGUE AFUA_1G05260)-RELATED"/>
    <property type="match status" value="1"/>
</dbReference>
<dbReference type="GO" id="GO:0005524">
    <property type="term" value="F:ATP binding"/>
    <property type="evidence" value="ECO:0007669"/>
    <property type="project" value="UniProtKB-UniRule"/>
</dbReference>
<dbReference type="SUPFAM" id="SSF158702">
    <property type="entry name" value="Sec63 N-terminal domain-like"/>
    <property type="match status" value="1"/>
</dbReference>
<keyword evidence="8 10" id="KW-0413">Isomerase</keyword>
<dbReference type="InterPro" id="IPR022965">
    <property type="entry name" value="Helicase_Hel308"/>
</dbReference>
<dbReference type="InterPro" id="IPR011545">
    <property type="entry name" value="DEAD/DEAH_box_helicase_dom"/>
</dbReference>
<evidence type="ECO:0000259" key="12">
    <source>
        <dbReference type="PROSITE" id="PS51194"/>
    </source>
</evidence>
<feature type="domain" description="Helicase ATP-binding" evidence="11">
    <location>
        <begin position="36"/>
        <end position="200"/>
    </location>
</feature>
<accession>A0A7J3XYB8</accession>
<organism evidence="13">
    <name type="scientific">Thermogladius calderae</name>
    <dbReference type="NCBI Taxonomy" id="1200300"/>
    <lineage>
        <taxon>Archaea</taxon>
        <taxon>Thermoproteota</taxon>
        <taxon>Thermoprotei</taxon>
        <taxon>Desulfurococcales</taxon>
        <taxon>Desulfurococcaceae</taxon>
        <taxon>Thermogladius</taxon>
    </lineage>
</organism>
<dbReference type="CDD" id="cd18795">
    <property type="entry name" value="SF2_C_Ski2"/>
    <property type="match status" value="1"/>
</dbReference>
<comment type="subunit">
    <text evidence="10">Monomer.</text>
</comment>
<comment type="caution">
    <text evidence="13">The sequence shown here is derived from an EMBL/GenBank/DDBJ whole genome shotgun (WGS) entry which is preliminary data.</text>
</comment>
<comment type="function">
    <text evidence="10">DNA-dependent ATPase and 3'-5' DNA helicase that may be involved in repair of stalled replication forks.</text>
</comment>
<evidence type="ECO:0000256" key="9">
    <source>
        <dbReference type="ARBA" id="ARBA00034617"/>
    </source>
</evidence>
<dbReference type="Gene3D" id="1.10.3380.30">
    <property type="match status" value="1"/>
</dbReference>
<dbReference type="Gene3D" id="1.10.150.20">
    <property type="entry name" value="5' to 3' exonuclease, C-terminal subdomain"/>
    <property type="match status" value="1"/>
</dbReference>
<evidence type="ECO:0000256" key="2">
    <source>
        <dbReference type="ARBA" id="ARBA00022763"/>
    </source>
</evidence>
<evidence type="ECO:0000256" key="4">
    <source>
        <dbReference type="ARBA" id="ARBA00022806"/>
    </source>
</evidence>
<dbReference type="SUPFAM" id="SSF52540">
    <property type="entry name" value="P-loop containing nucleoside triphosphate hydrolases"/>
    <property type="match status" value="2"/>
</dbReference>
<comment type="catalytic activity">
    <reaction evidence="9 10">
        <text>Couples ATP hydrolysis with the unwinding of duplex DNA by translocating in the 3'-5' direction.</text>
        <dbReference type="EC" id="5.6.2.4"/>
    </reaction>
</comment>
<dbReference type="SMART" id="SM00490">
    <property type="entry name" value="HELICc"/>
    <property type="match status" value="1"/>
</dbReference>
<evidence type="ECO:0000256" key="1">
    <source>
        <dbReference type="ARBA" id="ARBA00022741"/>
    </source>
</evidence>
<gene>
    <name evidence="10" type="primary">hel308</name>
    <name evidence="13" type="ORF">ENM60_02770</name>
</gene>
<evidence type="ECO:0000259" key="11">
    <source>
        <dbReference type="PROSITE" id="PS51192"/>
    </source>
</evidence>
<dbReference type="SMART" id="SM00278">
    <property type="entry name" value="HhH1"/>
    <property type="match status" value="2"/>
</dbReference>
<dbReference type="InterPro" id="IPR048772">
    <property type="entry name" value="Hel308-like_dom4"/>
</dbReference>
<dbReference type="InterPro" id="IPR014001">
    <property type="entry name" value="Helicase_ATP-bd"/>
</dbReference>
<dbReference type="HAMAP" id="MF_00442">
    <property type="entry name" value="Helicase_Hel308"/>
    <property type="match status" value="1"/>
</dbReference>
<keyword evidence="4 10" id="KW-0347">Helicase</keyword>
<name>A0A7J3XYB8_9CREN</name>
<evidence type="ECO:0000256" key="8">
    <source>
        <dbReference type="ARBA" id="ARBA00023235"/>
    </source>
</evidence>
<evidence type="ECO:0000256" key="3">
    <source>
        <dbReference type="ARBA" id="ARBA00022801"/>
    </source>
</evidence>
<dbReference type="Pfam" id="PF00270">
    <property type="entry name" value="DEAD"/>
    <property type="match status" value="1"/>
</dbReference>
<keyword evidence="6 10" id="KW-0238">DNA-binding</keyword>
<evidence type="ECO:0000256" key="6">
    <source>
        <dbReference type="ARBA" id="ARBA00023125"/>
    </source>
</evidence>
<dbReference type="PANTHER" id="PTHR47961:SF10">
    <property type="entry name" value="ATP-DEPENDENT DNA HELICASE HEL308"/>
    <property type="match status" value="1"/>
</dbReference>
<keyword evidence="1 10" id="KW-0547">Nucleotide-binding</keyword>
<dbReference type="Pfam" id="PF21280">
    <property type="entry name" value="Helicase_dom4_arc"/>
    <property type="match status" value="1"/>
</dbReference>
<dbReference type="GO" id="GO:0016818">
    <property type="term" value="F:hydrolase activity, acting on acid anhydrides, in phosphorus-containing anhydrides"/>
    <property type="evidence" value="ECO:0007669"/>
    <property type="project" value="UniProtKB-UniRule"/>
</dbReference>
<sequence>MRVEELEKYGLRRDYIELLLKRGIERLNPVQEDAVRQGLFTDQNLLVSSPTASGKTLIGEMGIVKAVQDGWKGVYLLPLRALASEKYEEFKILEELGFKIGITTGDYDSPAEELEDKDVIIATYERFDSLLRIKPFWIRRVRVVVVDELHMINDPERGPVVEMIIARLKASSSRVIGLSATIGNPAELAGWLEARLVNLDWRPVKLREGYYDKKTGRIIFSDGSSEDVESEYDERVLNLAVHSALKGFQVLAFVHNRRRVEELAEATANTTVDLKAGRLDKGVVETLMESPSRIERDRLLHLMERGVGYHHAGLSMPARRAVEEAFRRRELQVVYATPTLAAGVNLPARRVIVSVKRYDPSSSKMVNIPVFEYKQMAGRAGRPRFDEIGEAIIADARSSGEALRYLRSGLESVVSKVSSERSLRIHTLSIIAGGEARDWKSILEIYGHTLGSRQYGGIEAFSNQVEKTIRLLAEMKMLESHGGFYKATRLGRLTSLTYLDPLTVHYYIENKPEEYDELDVLHVVTTTVDYGRARPYIPEDVVEIYEEEALRSQLARRIGLGKMSDQEIDNLIVGYVHALVLRDWINEVDEDRITSRYEIGPGDLYAMRETATWIAASLAKIERLLGNTTFSNQLNKLSLRVQYGVREDALELIKLRGIGRVRARILINHGIRTLADLARTPPSKLMTLPGFGPRIVESIIEELKRLGYLRQEPG</sequence>
<dbReference type="SUPFAM" id="SSF46785">
    <property type="entry name" value="Winged helix' DNA-binding domain"/>
    <property type="match status" value="1"/>
</dbReference>
<evidence type="ECO:0000256" key="5">
    <source>
        <dbReference type="ARBA" id="ARBA00022840"/>
    </source>
</evidence>
<feature type="domain" description="Helicase C-terminal" evidence="12">
    <location>
        <begin position="224"/>
        <end position="421"/>
    </location>
</feature>
<feature type="binding site" evidence="10">
    <location>
        <position position="31"/>
    </location>
    <ligand>
        <name>ATP</name>
        <dbReference type="ChEBI" id="CHEBI:30616"/>
    </ligand>
</feature>
<dbReference type="InterPro" id="IPR036390">
    <property type="entry name" value="WH_DNA-bd_sf"/>
</dbReference>
<dbReference type="PROSITE" id="PS51192">
    <property type="entry name" value="HELICASE_ATP_BIND_1"/>
    <property type="match status" value="1"/>
</dbReference>
<dbReference type="SMART" id="SM00487">
    <property type="entry name" value="DEXDc"/>
    <property type="match status" value="1"/>
</dbReference>
<reference evidence="13" key="1">
    <citation type="journal article" date="2020" name="mSystems">
        <title>Genome- and Community-Level Interaction Insights into Carbon Utilization and Element Cycling Functions of Hydrothermarchaeota in Hydrothermal Sediment.</title>
        <authorList>
            <person name="Zhou Z."/>
            <person name="Liu Y."/>
            <person name="Xu W."/>
            <person name="Pan J."/>
            <person name="Luo Z.H."/>
            <person name="Li M."/>
        </authorList>
    </citation>
    <scope>NUCLEOTIDE SEQUENCE [LARGE SCALE GENOMIC DNA]</scope>
    <source>
        <strain evidence="13">SpSt-110</strain>
    </source>
</reference>
<dbReference type="Pfam" id="PF14520">
    <property type="entry name" value="HHH_5"/>
    <property type="match status" value="1"/>
</dbReference>
<keyword evidence="3 10" id="KW-0378">Hydrolase</keyword>
<dbReference type="GO" id="GO:0003677">
    <property type="term" value="F:DNA binding"/>
    <property type="evidence" value="ECO:0007669"/>
    <property type="project" value="UniProtKB-UniRule"/>
</dbReference>
<evidence type="ECO:0000313" key="13">
    <source>
        <dbReference type="EMBL" id="HHP67704.1"/>
    </source>
</evidence>
<dbReference type="EMBL" id="DRYK01000035">
    <property type="protein sequence ID" value="HHP67704.1"/>
    <property type="molecule type" value="Genomic_DNA"/>
</dbReference>
<comment type="catalytic activity">
    <reaction evidence="10">
        <text>ATP + H2O = ADP + phosphate + H(+)</text>
        <dbReference type="Rhea" id="RHEA:13065"/>
        <dbReference type="ChEBI" id="CHEBI:15377"/>
        <dbReference type="ChEBI" id="CHEBI:15378"/>
        <dbReference type="ChEBI" id="CHEBI:30616"/>
        <dbReference type="ChEBI" id="CHEBI:43474"/>
        <dbReference type="ChEBI" id="CHEBI:456216"/>
        <dbReference type="EC" id="5.6.2.4"/>
    </reaction>
</comment>
<dbReference type="InterPro" id="IPR027417">
    <property type="entry name" value="P-loop_NTPase"/>
</dbReference>